<keyword evidence="3" id="KW-1185">Reference proteome</keyword>
<name>A0A330LP55_9GAMM</name>
<accession>A0A330LP55</accession>
<evidence type="ECO:0000259" key="1">
    <source>
        <dbReference type="Pfam" id="PF07995"/>
    </source>
</evidence>
<dbReference type="SUPFAM" id="SSF50952">
    <property type="entry name" value="Soluble quinoprotein glucose dehydrogenase"/>
    <property type="match status" value="1"/>
</dbReference>
<dbReference type="InterPro" id="IPR011041">
    <property type="entry name" value="Quinoprot_gluc/sorb_DH_b-prop"/>
</dbReference>
<dbReference type="InterPro" id="IPR012938">
    <property type="entry name" value="Glc/Sorbosone_DH"/>
</dbReference>
<dbReference type="KEGG" id="mya:MORIYA_1140"/>
<dbReference type="Proteomes" id="UP000250163">
    <property type="component" value="Chromosome MORIYA"/>
</dbReference>
<evidence type="ECO:0000313" key="2">
    <source>
        <dbReference type="EMBL" id="SQD77618.1"/>
    </source>
</evidence>
<reference evidence="3" key="1">
    <citation type="submission" date="2018-05" db="EMBL/GenBank/DDBJ databases">
        <authorList>
            <person name="Cea G.-C."/>
            <person name="William W."/>
        </authorList>
    </citation>
    <scope>NUCLEOTIDE SEQUENCE [LARGE SCALE GENOMIC DNA]</scope>
    <source>
        <strain evidence="3">DB21MT 5</strain>
    </source>
</reference>
<proteinExistence type="predicted"/>
<dbReference type="RefSeq" id="WP_112713315.1">
    <property type="nucleotide sequence ID" value="NZ_LS483250.1"/>
</dbReference>
<organism evidence="2 3">
    <name type="scientific">Moritella yayanosii</name>
    <dbReference type="NCBI Taxonomy" id="69539"/>
    <lineage>
        <taxon>Bacteria</taxon>
        <taxon>Pseudomonadati</taxon>
        <taxon>Pseudomonadota</taxon>
        <taxon>Gammaproteobacteria</taxon>
        <taxon>Alteromonadales</taxon>
        <taxon>Moritellaceae</taxon>
        <taxon>Moritella</taxon>
    </lineage>
</organism>
<dbReference type="Gene3D" id="2.120.10.30">
    <property type="entry name" value="TolB, C-terminal domain"/>
    <property type="match status" value="1"/>
</dbReference>
<feature type="domain" description="Glucose/Sorbosone dehydrogenase" evidence="1">
    <location>
        <begin position="52"/>
        <end position="375"/>
    </location>
</feature>
<dbReference type="InterPro" id="IPR011042">
    <property type="entry name" value="6-blade_b-propeller_TolB-like"/>
</dbReference>
<dbReference type="PANTHER" id="PTHR19328:SF75">
    <property type="entry name" value="ALDOSE SUGAR DEHYDROGENASE YLII"/>
    <property type="match status" value="1"/>
</dbReference>
<gene>
    <name evidence="2" type="ORF">MORIYA_1140</name>
</gene>
<sequence length="385" mass="42812">MMILTLKKPLLLIILCCAAWFCSRLVFAEPLLTGESEGMQFRVEKVAQGLGVPWGMAFLNSSQIIFTERSGKIKILTITPQTTASIIELQGSPIVNATGQGGMLDVAVPDDFKPGDWIYFTYSKRHQASTVTTLARAKRNGQRLLQWTELLVTRSASDTSRHFGSRITFDDQGHLFFTVGDRGVRRNGQDLSTHAGSVLRLNRDGSVPADNPFVGVKARLPEIWSYGHRNPQGIFYDRDNNRLWMIEHGPRGGDEINLIVAGANYGWPVISYGKEYWGPFKVGEGTHKAGMEQPVKYYVPSIAPGSLLRYSGNAFPRWQGNLLAGALKLTHINRISLDSQGHAVGEERLLQGLNERVRALAESPEGWLYFSTDSGLILRLRPLQD</sequence>
<protein>
    <recommendedName>
        <fullName evidence="1">Glucose/Sorbosone dehydrogenase domain-containing protein</fullName>
    </recommendedName>
</protein>
<evidence type="ECO:0000313" key="3">
    <source>
        <dbReference type="Proteomes" id="UP000250163"/>
    </source>
</evidence>
<dbReference type="EMBL" id="LS483250">
    <property type="protein sequence ID" value="SQD77618.1"/>
    <property type="molecule type" value="Genomic_DNA"/>
</dbReference>
<dbReference type="PANTHER" id="PTHR19328">
    <property type="entry name" value="HEDGEHOG-INTERACTING PROTEIN"/>
    <property type="match status" value="1"/>
</dbReference>
<dbReference type="AlphaFoldDB" id="A0A330LP55"/>
<dbReference type="OrthoDB" id="9770043at2"/>
<dbReference type="Pfam" id="PF07995">
    <property type="entry name" value="GSDH"/>
    <property type="match status" value="1"/>
</dbReference>